<gene>
    <name evidence="6" type="ORF">DXA38_03465</name>
</gene>
<dbReference type="NCBIfam" id="TIGR00005">
    <property type="entry name" value="rluA_subfam"/>
    <property type="match status" value="1"/>
</dbReference>
<dbReference type="OrthoDB" id="9807829at2"/>
<evidence type="ECO:0000313" key="7">
    <source>
        <dbReference type="Proteomes" id="UP000260025"/>
    </source>
</evidence>
<dbReference type="PANTHER" id="PTHR21600">
    <property type="entry name" value="MITOCHONDRIAL RNA PSEUDOURIDINE SYNTHASE"/>
    <property type="match status" value="1"/>
</dbReference>
<dbReference type="RefSeq" id="WP_117442007.1">
    <property type="nucleotide sequence ID" value="NZ_JAJFEN010000011.1"/>
</dbReference>
<keyword evidence="4" id="KW-0413">Isomerase</keyword>
<dbReference type="InterPro" id="IPR020103">
    <property type="entry name" value="PsdUridine_synth_cat_dom_sf"/>
</dbReference>
<name>A0A3E2W1S6_CLOIN</name>
<evidence type="ECO:0000256" key="3">
    <source>
        <dbReference type="PIRSR" id="PIRSR606225-1"/>
    </source>
</evidence>
<feature type="domain" description="SOCS box" evidence="5">
    <location>
        <begin position="244"/>
        <end position="293"/>
    </location>
</feature>
<comment type="similarity">
    <text evidence="2 4">Belongs to the pseudouridine synthase RluA family.</text>
</comment>
<dbReference type="Gene3D" id="3.30.2350.10">
    <property type="entry name" value="Pseudouridine synthase"/>
    <property type="match status" value="1"/>
</dbReference>
<protein>
    <recommendedName>
        <fullName evidence="4">Pseudouridine synthase</fullName>
        <ecNumber evidence="4">5.4.99.-</ecNumber>
    </recommendedName>
</protein>
<comment type="function">
    <text evidence="4">Responsible for synthesis of pseudouridine from uracil.</text>
</comment>
<sequence>MKIELKNNILQLRSISCADTDAVFAYFHIAKKKRYEYYQNNRVSINNRIILRNHELQKQDTVRISLCMEEDTVAPWYEDLEILFEDELFCIVNKPANLLVHSDGIENVHTVYNLVKAHYLMEGHNTCVRALHRLDYETSGALIFCKIPFLQPLLDAMLKSKQIYREYEAFAQGHMAQKQYTITRGIARDRHDARKMRISNQGKAARTDVFVIRNFADFTWIRCRLYTGRTHQIRVHLAAIQHPLLSDPLYGTRDSRCPRLALHACRVLIPHPLSNDMLRVECPLPHDLRQLLD</sequence>
<accession>A0A3E2W1S6</accession>
<dbReference type="InterPro" id="IPR006145">
    <property type="entry name" value="PsdUridine_synth_RsuA/RluA"/>
</dbReference>
<evidence type="ECO:0000313" key="6">
    <source>
        <dbReference type="EMBL" id="RGC18034.1"/>
    </source>
</evidence>
<feature type="active site" evidence="3">
    <location>
        <position position="135"/>
    </location>
</feature>
<dbReference type="InterPro" id="IPR001496">
    <property type="entry name" value="SOCS_box"/>
</dbReference>
<dbReference type="EMBL" id="QVEV01000003">
    <property type="protein sequence ID" value="RGC18034.1"/>
    <property type="molecule type" value="Genomic_DNA"/>
</dbReference>
<dbReference type="InterPro" id="IPR006224">
    <property type="entry name" value="PsdUridine_synth_RluA-like_CS"/>
</dbReference>
<dbReference type="AlphaFoldDB" id="A0A3E2W1S6"/>
<dbReference type="GO" id="GO:0003723">
    <property type="term" value="F:RNA binding"/>
    <property type="evidence" value="ECO:0007669"/>
    <property type="project" value="InterPro"/>
</dbReference>
<dbReference type="Pfam" id="PF00849">
    <property type="entry name" value="PseudoU_synth_2"/>
    <property type="match status" value="1"/>
</dbReference>
<evidence type="ECO:0000256" key="4">
    <source>
        <dbReference type="RuleBase" id="RU362028"/>
    </source>
</evidence>
<proteinExistence type="inferred from homology"/>
<dbReference type="PROSITE" id="PS01129">
    <property type="entry name" value="PSI_RLU"/>
    <property type="match status" value="1"/>
</dbReference>
<evidence type="ECO:0000259" key="5">
    <source>
        <dbReference type="PROSITE" id="PS50225"/>
    </source>
</evidence>
<evidence type="ECO:0000256" key="2">
    <source>
        <dbReference type="ARBA" id="ARBA00010876"/>
    </source>
</evidence>
<dbReference type="PROSITE" id="PS50225">
    <property type="entry name" value="SOCS"/>
    <property type="match status" value="1"/>
</dbReference>
<comment type="caution">
    <text evidence="6">The sequence shown here is derived from an EMBL/GenBank/DDBJ whole genome shotgun (WGS) entry which is preliminary data.</text>
</comment>
<dbReference type="GO" id="GO:0140098">
    <property type="term" value="F:catalytic activity, acting on RNA"/>
    <property type="evidence" value="ECO:0007669"/>
    <property type="project" value="UniProtKB-ARBA"/>
</dbReference>
<reference evidence="6 7" key="1">
    <citation type="submission" date="2018-08" db="EMBL/GenBank/DDBJ databases">
        <title>A genome reference for cultivated species of the human gut microbiota.</title>
        <authorList>
            <person name="Zou Y."/>
            <person name="Xue W."/>
            <person name="Luo G."/>
        </authorList>
    </citation>
    <scope>NUCLEOTIDE SEQUENCE [LARGE SCALE GENOMIC DNA]</scope>
    <source>
        <strain evidence="6 7">OF01-2LB</strain>
    </source>
</reference>
<dbReference type="Proteomes" id="UP000260025">
    <property type="component" value="Unassembled WGS sequence"/>
</dbReference>
<dbReference type="EC" id="5.4.99.-" evidence="4"/>
<dbReference type="InterPro" id="IPR006225">
    <property type="entry name" value="PsdUridine_synth_RluC/D"/>
</dbReference>
<dbReference type="PANTHER" id="PTHR21600:SF87">
    <property type="entry name" value="RNA PSEUDOURIDYLATE SYNTHASE DOMAIN-CONTAINING PROTEIN 1"/>
    <property type="match status" value="1"/>
</dbReference>
<dbReference type="SUPFAM" id="SSF55120">
    <property type="entry name" value="Pseudouridine synthase"/>
    <property type="match status" value="1"/>
</dbReference>
<organism evidence="6 7">
    <name type="scientific">Clostridium innocuum</name>
    <dbReference type="NCBI Taxonomy" id="1522"/>
    <lineage>
        <taxon>Bacteria</taxon>
        <taxon>Bacillati</taxon>
        <taxon>Bacillota</taxon>
        <taxon>Clostridia</taxon>
        <taxon>Eubacteriales</taxon>
        <taxon>Clostridiaceae</taxon>
        <taxon>Clostridium</taxon>
    </lineage>
</organism>
<dbReference type="InterPro" id="IPR050188">
    <property type="entry name" value="RluA_PseudoU_synthase"/>
</dbReference>
<dbReference type="CDD" id="cd02869">
    <property type="entry name" value="PseudoU_synth_RluA_like"/>
    <property type="match status" value="1"/>
</dbReference>
<comment type="catalytic activity">
    <reaction evidence="1 4">
        <text>a uridine in RNA = a pseudouridine in RNA</text>
        <dbReference type="Rhea" id="RHEA:48348"/>
        <dbReference type="Rhea" id="RHEA-COMP:12068"/>
        <dbReference type="Rhea" id="RHEA-COMP:12069"/>
        <dbReference type="ChEBI" id="CHEBI:65314"/>
        <dbReference type="ChEBI" id="CHEBI:65315"/>
    </reaction>
</comment>
<dbReference type="GO" id="GO:0000455">
    <property type="term" value="P:enzyme-directed rRNA pseudouridine synthesis"/>
    <property type="evidence" value="ECO:0007669"/>
    <property type="project" value="TreeGrafter"/>
</dbReference>
<dbReference type="GO" id="GO:0009982">
    <property type="term" value="F:pseudouridine synthase activity"/>
    <property type="evidence" value="ECO:0007669"/>
    <property type="project" value="InterPro"/>
</dbReference>
<evidence type="ECO:0000256" key="1">
    <source>
        <dbReference type="ARBA" id="ARBA00000073"/>
    </source>
</evidence>